<keyword evidence="1" id="KW-0732">Signal</keyword>
<feature type="signal peptide" evidence="1">
    <location>
        <begin position="1"/>
        <end position="23"/>
    </location>
</feature>
<reference evidence="2" key="2">
    <citation type="submission" date="2020-09" db="EMBL/GenBank/DDBJ databases">
        <authorList>
            <person name="Sun Q."/>
            <person name="Ohkuma M."/>
        </authorList>
    </citation>
    <scope>NUCLEOTIDE SEQUENCE</scope>
    <source>
        <strain evidence="2">JCM 18487</strain>
    </source>
</reference>
<name>A0A917K8I8_9BACL</name>
<evidence type="ECO:0000313" key="3">
    <source>
        <dbReference type="Proteomes" id="UP000637695"/>
    </source>
</evidence>
<protein>
    <submittedName>
        <fullName evidence="2">Uncharacterized protein</fullName>
    </submittedName>
</protein>
<evidence type="ECO:0000256" key="1">
    <source>
        <dbReference type="SAM" id="SignalP"/>
    </source>
</evidence>
<proteinExistence type="predicted"/>
<keyword evidence="3" id="KW-1185">Reference proteome</keyword>
<organism evidence="2 3">
    <name type="scientific">Alicyclobacillus cellulosilyticus</name>
    <dbReference type="NCBI Taxonomy" id="1003997"/>
    <lineage>
        <taxon>Bacteria</taxon>
        <taxon>Bacillati</taxon>
        <taxon>Bacillota</taxon>
        <taxon>Bacilli</taxon>
        <taxon>Bacillales</taxon>
        <taxon>Alicyclobacillaceae</taxon>
        <taxon>Alicyclobacillus</taxon>
    </lineage>
</organism>
<evidence type="ECO:0000313" key="2">
    <source>
        <dbReference type="EMBL" id="GGJ01594.1"/>
    </source>
</evidence>
<dbReference type="RefSeq" id="WP_188881351.1">
    <property type="nucleotide sequence ID" value="NZ_BMOY01000009.1"/>
</dbReference>
<comment type="caution">
    <text evidence="2">The sequence shown here is derived from an EMBL/GenBank/DDBJ whole genome shotgun (WGS) entry which is preliminary data.</text>
</comment>
<feature type="chain" id="PRO_5038600073" evidence="1">
    <location>
        <begin position="24"/>
        <end position="101"/>
    </location>
</feature>
<reference evidence="2" key="1">
    <citation type="journal article" date="2014" name="Int. J. Syst. Evol. Microbiol.">
        <title>Complete genome sequence of Corynebacterium casei LMG S-19264T (=DSM 44701T), isolated from a smear-ripened cheese.</title>
        <authorList>
            <consortium name="US DOE Joint Genome Institute (JGI-PGF)"/>
            <person name="Walter F."/>
            <person name="Albersmeier A."/>
            <person name="Kalinowski J."/>
            <person name="Ruckert C."/>
        </authorList>
    </citation>
    <scope>NUCLEOTIDE SEQUENCE</scope>
    <source>
        <strain evidence="2">JCM 18487</strain>
    </source>
</reference>
<dbReference type="Proteomes" id="UP000637695">
    <property type="component" value="Unassembled WGS sequence"/>
</dbReference>
<dbReference type="EMBL" id="BMOY01000009">
    <property type="protein sequence ID" value="GGJ01594.1"/>
    <property type="molecule type" value="Genomic_DNA"/>
</dbReference>
<gene>
    <name evidence="2" type="ORF">GCM10010885_08510</name>
</gene>
<dbReference type="AlphaFoldDB" id="A0A917K8I8"/>
<accession>A0A917K8I8</accession>
<sequence>MRCCRHKVAGAPILKVGAFAVGAAGSADTAAANGAGTTYAAATDIVNSSAALTIAGSGPGRMVAERASVGLRVAQPKQVADRISQLAGRDGGFIVSLAART</sequence>